<name>A0A2P7QDY2_9SPHN</name>
<gene>
    <name evidence="1" type="ORF">C7I55_27565</name>
</gene>
<evidence type="ECO:0000313" key="2">
    <source>
        <dbReference type="Proteomes" id="UP000241167"/>
    </source>
</evidence>
<sequence>MIRLREGERLYSEEETYLMMRAESELRRAQEASHPEAVKAHYELAEGYLGRVHCFAPVDVDAEQN</sequence>
<proteinExistence type="predicted"/>
<comment type="caution">
    <text evidence="1">The sequence shown here is derived from an EMBL/GenBank/DDBJ whole genome shotgun (WGS) entry which is preliminary data.</text>
</comment>
<organism evidence="1 2">
    <name type="scientific">Allosphingosinicella deserti</name>
    <dbReference type="NCBI Taxonomy" id="2116704"/>
    <lineage>
        <taxon>Bacteria</taxon>
        <taxon>Pseudomonadati</taxon>
        <taxon>Pseudomonadota</taxon>
        <taxon>Alphaproteobacteria</taxon>
        <taxon>Sphingomonadales</taxon>
        <taxon>Sphingomonadaceae</taxon>
        <taxon>Allosphingosinicella</taxon>
    </lineage>
</organism>
<evidence type="ECO:0000313" key="1">
    <source>
        <dbReference type="EMBL" id="PSJ36173.1"/>
    </source>
</evidence>
<dbReference type="OrthoDB" id="7581822at2"/>
<dbReference type="RefSeq" id="WP_106516272.1">
    <property type="nucleotide sequence ID" value="NZ_PXYI01000020.1"/>
</dbReference>
<keyword evidence="2" id="KW-1185">Reference proteome</keyword>
<reference evidence="1 2" key="1">
    <citation type="submission" date="2018-03" db="EMBL/GenBank/DDBJ databases">
        <title>The draft genome of Sphingosinicella sp. GL-C-18.</title>
        <authorList>
            <person name="Liu L."/>
            <person name="Li L."/>
            <person name="Liang L."/>
            <person name="Zhang X."/>
            <person name="Wang T."/>
        </authorList>
    </citation>
    <scope>NUCLEOTIDE SEQUENCE [LARGE SCALE GENOMIC DNA]</scope>
    <source>
        <strain evidence="1 2">GL-C-18</strain>
    </source>
</reference>
<dbReference type="AlphaFoldDB" id="A0A2P7QDY2"/>
<dbReference type="Proteomes" id="UP000241167">
    <property type="component" value="Unassembled WGS sequence"/>
</dbReference>
<dbReference type="EMBL" id="PXYI01000020">
    <property type="protein sequence ID" value="PSJ36173.1"/>
    <property type="molecule type" value="Genomic_DNA"/>
</dbReference>
<accession>A0A2P7QDY2</accession>
<protein>
    <submittedName>
        <fullName evidence="1">Uncharacterized protein</fullName>
    </submittedName>
</protein>